<sequence>MNKSRRVVCAMAASLGLAGAMLAWPAAAQAQLRVGQTAGLTGAVAATVKEATAGARLAFAQVNAQGGIGGQKVELVQLDDRFEPEQAAANARKLADEGVISLFLTRGTPHNQAILPVLAQAKLPLVGPSTGAMLLHQPVNPWVYNVRASYQREAERIVRHLVQVGVSRLAIVQVADSFGDAAAAGALRGFGATLKPVAHLKYDRSKPDFAPVVKQLLAADAQAVLFLGSGTAVVDGIKALRAAGSAAQLATLSNNASAGFVKSLGPLAHGVIVSQVLPSERALAVPLVKEAHDLVAQYPQLAGEVTPALLEGYASAKVLLEGLRRAAAARDLTRTGLQRALDGLTRYNLGGLELSYSASDHSGLDYADLSIVGADGRFKR</sequence>
<evidence type="ECO:0000256" key="5">
    <source>
        <dbReference type="SAM" id="SignalP"/>
    </source>
</evidence>
<dbReference type="InterPro" id="IPR000709">
    <property type="entry name" value="Leu_Ile_Val-bd"/>
</dbReference>
<dbReference type="RefSeq" id="WP_341409154.1">
    <property type="nucleotide sequence ID" value="NZ_JBBUTH010000001.1"/>
</dbReference>
<dbReference type="PANTHER" id="PTHR47235">
    <property type="entry name" value="BLR6548 PROTEIN"/>
    <property type="match status" value="1"/>
</dbReference>
<evidence type="ECO:0000313" key="8">
    <source>
        <dbReference type="Proteomes" id="UP001365405"/>
    </source>
</evidence>
<keyword evidence="2" id="KW-0813">Transport</keyword>
<feature type="signal peptide" evidence="5">
    <location>
        <begin position="1"/>
        <end position="30"/>
    </location>
</feature>
<dbReference type="CDD" id="cd06326">
    <property type="entry name" value="PBP1_ABC_ligand_binding-like"/>
    <property type="match status" value="1"/>
</dbReference>
<organism evidence="7 8">
    <name type="scientific">Pseudaquabacterium inlustre</name>
    <dbReference type="NCBI Taxonomy" id="2984192"/>
    <lineage>
        <taxon>Bacteria</taxon>
        <taxon>Pseudomonadati</taxon>
        <taxon>Pseudomonadota</taxon>
        <taxon>Betaproteobacteria</taxon>
        <taxon>Burkholderiales</taxon>
        <taxon>Sphaerotilaceae</taxon>
        <taxon>Pseudaquabacterium</taxon>
    </lineage>
</organism>
<accession>A0ABU9CCA7</accession>
<dbReference type="PROSITE" id="PS51318">
    <property type="entry name" value="TAT"/>
    <property type="match status" value="1"/>
</dbReference>
<proteinExistence type="inferred from homology"/>
<dbReference type="PRINTS" id="PR00337">
    <property type="entry name" value="LEUILEVALBP"/>
</dbReference>
<keyword evidence="4" id="KW-0029">Amino-acid transport</keyword>
<dbReference type="Pfam" id="PF13458">
    <property type="entry name" value="Peripla_BP_6"/>
    <property type="match status" value="1"/>
</dbReference>
<keyword evidence="3 5" id="KW-0732">Signal</keyword>
<dbReference type="InterPro" id="IPR006311">
    <property type="entry name" value="TAT_signal"/>
</dbReference>
<gene>
    <name evidence="7" type="ORF">AACH10_04515</name>
</gene>
<feature type="chain" id="PRO_5045177109" evidence="5">
    <location>
        <begin position="31"/>
        <end position="380"/>
    </location>
</feature>
<evidence type="ECO:0000313" key="7">
    <source>
        <dbReference type="EMBL" id="MEK8049494.1"/>
    </source>
</evidence>
<evidence type="ECO:0000256" key="3">
    <source>
        <dbReference type="ARBA" id="ARBA00022729"/>
    </source>
</evidence>
<name>A0ABU9CCA7_9BURK</name>
<keyword evidence="8" id="KW-1185">Reference proteome</keyword>
<dbReference type="InterPro" id="IPR028081">
    <property type="entry name" value="Leu-bd"/>
</dbReference>
<evidence type="ECO:0000256" key="1">
    <source>
        <dbReference type="ARBA" id="ARBA00010062"/>
    </source>
</evidence>
<dbReference type="PANTHER" id="PTHR47235:SF1">
    <property type="entry name" value="BLR6548 PROTEIN"/>
    <property type="match status" value="1"/>
</dbReference>
<comment type="caution">
    <text evidence="7">The sequence shown here is derived from an EMBL/GenBank/DDBJ whole genome shotgun (WGS) entry which is preliminary data.</text>
</comment>
<dbReference type="EMBL" id="JBBUTH010000001">
    <property type="protein sequence ID" value="MEK8049494.1"/>
    <property type="molecule type" value="Genomic_DNA"/>
</dbReference>
<dbReference type="Gene3D" id="3.40.50.2300">
    <property type="match status" value="2"/>
</dbReference>
<feature type="domain" description="Leucine-binding protein" evidence="6">
    <location>
        <begin position="32"/>
        <end position="363"/>
    </location>
</feature>
<evidence type="ECO:0000259" key="6">
    <source>
        <dbReference type="Pfam" id="PF13458"/>
    </source>
</evidence>
<reference evidence="7 8" key="1">
    <citation type="submission" date="2024-04" db="EMBL/GenBank/DDBJ databases">
        <title>Novel species of the genus Ideonella isolated from streams.</title>
        <authorList>
            <person name="Lu H."/>
        </authorList>
    </citation>
    <scope>NUCLEOTIDE SEQUENCE [LARGE SCALE GENOMIC DNA]</scope>
    <source>
        <strain evidence="7 8">DXS22W</strain>
    </source>
</reference>
<comment type="similarity">
    <text evidence="1">Belongs to the leucine-binding protein family.</text>
</comment>
<evidence type="ECO:0000256" key="2">
    <source>
        <dbReference type="ARBA" id="ARBA00022448"/>
    </source>
</evidence>
<protein>
    <submittedName>
        <fullName evidence="7">ABC transporter substrate-binding protein</fullName>
    </submittedName>
</protein>
<dbReference type="InterPro" id="IPR028082">
    <property type="entry name" value="Peripla_BP_I"/>
</dbReference>
<dbReference type="SUPFAM" id="SSF53822">
    <property type="entry name" value="Periplasmic binding protein-like I"/>
    <property type="match status" value="1"/>
</dbReference>
<dbReference type="Proteomes" id="UP001365405">
    <property type="component" value="Unassembled WGS sequence"/>
</dbReference>
<evidence type="ECO:0000256" key="4">
    <source>
        <dbReference type="ARBA" id="ARBA00022970"/>
    </source>
</evidence>